<dbReference type="AlphaFoldDB" id="A0A243RMV7"/>
<name>A0A243RMV7_9ACTN</name>
<comment type="caution">
    <text evidence="1">The sequence shown here is derived from an EMBL/GenBank/DDBJ whole genome shotgun (WGS) entry which is preliminary data.</text>
</comment>
<keyword evidence="2" id="KW-1185">Reference proteome</keyword>
<accession>A0A243RMV7</accession>
<sequence>MDMQTYRDGRKEATDAAEAIREALAGLGLPESVWGSVRPMVTRSGKPYVHLGMVRADAAEKMAEAMRIPAEPAE</sequence>
<gene>
    <name evidence="1" type="ORF">CA983_33130</name>
</gene>
<evidence type="ECO:0000313" key="1">
    <source>
        <dbReference type="EMBL" id="OUC95582.1"/>
    </source>
</evidence>
<dbReference type="EMBL" id="NGFN01000294">
    <property type="protein sequence ID" value="OUC95582.1"/>
    <property type="molecule type" value="Genomic_DNA"/>
</dbReference>
<dbReference type="Proteomes" id="UP000195105">
    <property type="component" value="Unassembled WGS sequence"/>
</dbReference>
<protein>
    <submittedName>
        <fullName evidence="1">Uncharacterized protein</fullName>
    </submittedName>
</protein>
<proteinExistence type="predicted"/>
<organism evidence="1 2">
    <name type="scientific">Streptomyces swartbergensis</name>
    <dbReference type="NCBI Taxonomy" id="487165"/>
    <lineage>
        <taxon>Bacteria</taxon>
        <taxon>Bacillati</taxon>
        <taxon>Actinomycetota</taxon>
        <taxon>Actinomycetes</taxon>
        <taxon>Kitasatosporales</taxon>
        <taxon>Streptomycetaceae</taxon>
        <taxon>Streptomyces</taxon>
    </lineage>
</organism>
<reference evidence="1 2" key="1">
    <citation type="submission" date="2017-05" db="EMBL/GenBank/DDBJ databases">
        <title>Biotechnological potential of actinobacteria isolated from South African environments.</title>
        <authorList>
            <person name="Le Roes-Hill M."/>
            <person name="Prins A."/>
            <person name="Durrell K.A."/>
        </authorList>
    </citation>
    <scope>NUCLEOTIDE SEQUENCE [LARGE SCALE GENOMIC DNA]</scope>
    <source>
        <strain evidence="1 2">HMC13</strain>
    </source>
</reference>
<evidence type="ECO:0000313" key="2">
    <source>
        <dbReference type="Proteomes" id="UP000195105"/>
    </source>
</evidence>